<evidence type="ECO:0000313" key="2">
    <source>
        <dbReference type="EMBL" id="MED6202033.1"/>
    </source>
</evidence>
<keyword evidence="3" id="KW-1185">Reference proteome</keyword>
<protein>
    <submittedName>
        <fullName evidence="2">Uncharacterized protein</fullName>
    </submittedName>
</protein>
<feature type="compositionally biased region" description="Basic and acidic residues" evidence="1">
    <location>
        <begin position="152"/>
        <end position="166"/>
    </location>
</feature>
<organism evidence="2 3">
    <name type="scientific">Stylosanthes scabra</name>
    <dbReference type="NCBI Taxonomy" id="79078"/>
    <lineage>
        <taxon>Eukaryota</taxon>
        <taxon>Viridiplantae</taxon>
        <taxon>Streptophyta</taxon>
        <taxon>Embryophyta</taxon>
        <taxon>Tracheophyta</taxon>
        <taxon>Spermatophyta</taxon>
        <taxon>Magnoliopsida</taxon>
        <taxon>eudicotyledons</taxon>
        <taxon>Gunneridae</taxon>
        <taxon>Pentapetalae</taxon>
        <taxon>rosids</taxon>
        <taxon>fabids</taxon>
        <taxon>Fabales</taxon>
        <taxon>Fabaceae</taxon>
        <taxon>Papilionoideae</taxon>
        <taxon>50 kb inversion clade</taxon>
        <taxon>dalbergioids sensu lato</taxon>
        <taxon>Dalbergieae</taxon>
        <taxon>Pterocarpus clade</taxon>
        <taxon>Stylosanthes</taxon>
    </lineage>
</organism>
<comment type="caution">
    <text evidence="2">The sequence shown here is derived from an EMBL/GenBank/DDBJ whole genome shotgun (WGS) entry which is preliminary data.</text>
</comment>
<reference evidence="2 3" key="1">
    <citation type="journal article" date="2023" name="Plants (Basel)">
        <title>Bridging the Gap: Combining Genomics and Transcriptomics Approaches to Understand Stylosanthes scabra, an Orphan Legume from the Brazilian Caatinga.</title>
        <authorList>
            <person name="Ferreira-Neto J.R.C."/>
            <person name="da Silva M.D."/>
            <person name="Binneck E."/>
            <person name="de Melo N.F."/>
            <person name="da Silva R.H."/>
            <person name="de Melo A.L.T.M."/>
            <person name="Pandolfi V."/>
            <person name="Bustamante F.O."/>
            <person name="Brasileiro-Vidal A.C."/>
            <person name="Benko-Iseppon A.M."/>
        </authorList>
    </citation>
    <scope>NUCLEOTIDE SEQUENCE [LARGE SCALE GENOMIC DNA]</scope>
    <source>
        <tissue evidence="2">Leaves</tissue>
    </source>
</reference>
<gene>
    <name evidence="2" type="ORF">PIB30_101350</name>
</gene>
<evidence type="ECO:0000256" key="1">
    <source>
        <dbReference type="SAM" id="MobiDB-lite"/>
    </source>
</evidence>
<feature type="compositionally biased region" description="Polar residues" evidence="1">
    <location>
        <begin position="1"/>
        <end position="12"/>
    </location>
</feature>
<evidence type="ECO:0000313" key="3">
    <source>
        <dbReference type="Proteomes" id="UP001341840"/>
    </source>
</evidence>
<feature type="region of interest" description="Disordered" evidence="1">
    <location>
        <begin position="112"/>
        <end position="166"/>
    </location>
</feature>
<feature type="compositionally biased region" description="Basic residues" evidence="1">
    <location>
        <begin position="13"/>
        <end position="25"/>
    </location>
</feature>
<dbReference type="Proteomes" id="UP001341840">
    <property type="component" value="Unassembled WGS sequence"/>
</dbReference>
<proteinExistence type="predicted"/>
<accession>A0ABU6XYW7</accession>
<feature type="compositionally biased region" description="Basic residues" evidence="1">
    <location>
        <begin position="112"/>
        <end position="122"/>
    </location>
</feature>
<name>A0ABU6XYW7_9FABA</name>
<dbReference type="EMBL" id="JASCZI010214404">
    <property type="protein sequence ID" value="MED6202033.1"/>
    <property type="molecule type" value="Genomic_DNA"/>
</dbReference>
<sequence>MNNISFHHQSTSFKRKSPRPTKHSATKLPTTTTSSIVAPPITPFPSADKLAILIDNIKSATTYMGNSRRHSLPQLGSATTPFSLLRSGLHTPPLGTTTTEARKVLVRRRLSTSLRRRQRSTTKSRALPCRLRSSPDSHSRYIEVPQHPASVRRLDSSGKTEHDEAT</sequence>
<feature type="region of interest" description="Disordered" evidence="1">
    <location>
        <begin position="1"/>
        <end position="34"/>
    </location>
</feature>